<name>B9XR30_PEDPL</name>
<dbReference type="GO" id="GO:0016763">
    <property type="term" value="F:pentosyltransferase activity"/>
    <property type="evidence" value="ECO:0007669"/>
    <property type="project" value="TreeGrafter"/>
</dbReference>
<keyword evidence="3" id="KW-0328">Glycosyltransferase</keyword>
<feature type="transmembrane region" description="Helical" evidence="8">
    <location>
        <begin position="417"/>
        <end position="437"/>
    </location>
</feature>
<dbReference type="PANTHER" id="PTHR33908">
    <property type="entry name" value="MANNOSYLTRANSFERASE YKCB-RELATED"/>
    <property type="match status" value="1"/>
</dbReference>
<keyword evidence="4" id="KW-0808">Transferase</keyword>
<feature type="transmembrane region" description="Helical" evidence="8">
    <location>
        <begin position="232"/>
        <end position="248"/>
    </location>
</feature>
<dbReference type="Pfam" id="PF13231">
    <property type="entry name" value="PMT_2"/>
    <property type="match status" value="1"/>
</dbReference>
<feature type="transmembrane region" description="Helical" evidence="8">
    <location>
        <begin position="275"/>
        <end position="294"/>
    </location>
</feature>
<keyword evidence="7 8" id="KW-0472">Membrane</keyword>
<keyword evidence="2" id="KW-1003">Cell membrane</keyword>
<feature type="transmembrane region" description="Helical" evidence="8">
    <location>
        <begin position="449"/>
        <end position="468"/>
    </location>
</feature>
<evidence type="ECO:0000256" key="4">
    <source>
        <dbReference type="ARBA" id="ARBA00022679"/>
    </source>
</evidence>
<gene>
    <name evidence="10" type="ORF">Cflav_PD0788</name>
</gene>
<evidence type="ECO:0000256" key="6">
    <source>
        <dbReference type="ARBA" id="ARBA00022989"/>
    </source>
</evidence>
<dbReference type="AlphaFoldDB" id="B9XR30"/>
<evidence type="ECO:0000313" key="10">
    <source>
        <dbReference type="EMBL" id="EEF57726.1"/>
    </source>
</evidence>
<keyword evidence="6 8" id="KW-1133">Transmembrane helix</keyword>
<comment type="subcellular location">
    <subcellularLocation>
        <location evidence="1">Cell membrane</location>
        <topology evidence="1">Multi-pass membrane protein</topology>
    </subcellularLocation>
</comment>
<keyword evidence="5 8" id="KW-0812">Transmembrane</keyword>
<proteinExistence type="predicted"/>
<organism evidence="10 11">
    <name type="scientific">Pedosphaera parvula (strain Ellin514)</name>
    <dbReference type="NCBI Taxonomy" id="320771"/>
    <lineage>
        <taxon>Bacteria</taxon>
        <taxon>Pseudomonadati</taxon>
        <taxon>Verrucomicrobiota</taxon>
        <taxon>Pedosphaerae</taxon>
        <taxon>Pedosphaerales</taxon>
        <taxon>Pedosphaeraceae</taxon>
        <taxon>Pedosphaera</taxon>
    </lineage>
</organism>
<dbReference type="InterPro" id="IPR038731">
    <property type="entry name" value="RgtA/B/C-like"/>
</dbReference>
<evidence type="ECO:0000256" key="5">
    <source>
        <dbReference type="ARBA" id="ARBA00022692"/>
    </source>
</evidence>
<reference evidence="10 11" key="1">
    <citation type="journal article" date="2011" name="J. Bacteriol.">
        <title>Genome sequence of 'Pedosphaera parvula' Ellin514, an aerobic Verrucomicrobial isolate from pasture soil.</title>
        <authorList>
            <person name="Kant R."/>
            <person name="van Passel M.W."/>
            <person name="Sangwan P."/>
            <person name="Palva A."/>
            <person name="Lucas S."/>
            <person name="Copeland A."/>
            <person name="Lapidus A."/>
            <person name="Glavina Del Rio T."/>
            <person name="Dalin E."/>
            <person name="Tice H."/>
            <person name="Bruce D."/>
            <person name="Goodwin L."/>
            <person name="Pitluck S."/>
            <person name="Chertkov O."/>
            <person name="Larimer F.W."/>
            <person name="Land M.L."/>
            <person name="Hauser L."/>
            <person name="Brettin T.S."/>
            <person name="Detter J.C."/>
            <person name="Han S."/>
            <person name="de Vos W.M."/>
            <person name="Janssen P.H."/>
            <person name="Smidt H."/>
        </authorList>
    </citation>
    <scope>NUCLEOTIDE SEQUENCE [LARGE SCALE GENOMIC DNA]</scope>
    <source>
        <strain evidence="10 11">Ellin514</strain>
    </source>
</reference>
<evidence type="ECO:0000256" key="3">
    <source>
        <dbReference type="ARBA" id="ARBA00022676"/>
    </source>
</evidence>
<evidence type="ECO:0000313" key="11">
    <source>
        <dbReference type="Proteomes" id="UP000003688"/>
    </source>
</evidence>
<evidence type="ECO:0000259" key="9">
    <source>
        <dbReference type="Pfam" id="PF13231"/>
    </source>
</evidence>
<dbReference type="InterPro" id="IPR050297">
    <property type="entry name" value="LipidA_mod_glycosyltrf_83"/>
</dbReference>
<feature type="transmembrane region" description="Helical" evidence="8">
    <location>
        <begin position="150"/>
        <end position="171"/>
    </location>
</feature>
<dbReference type="GO" id="GO:0009103">
    <property type="term" value="P:lipopolysaccharide biosynthetic process"/>
    <property type="evidence" value="ECO:0007669"/>
    <property type="project" value="UniProtKB-ARBA"/>
</dbReference>
<evidence type="ECO:0000256" key="1">
    <source>
        <dbReference type="ARBA" id="ARBA00004651"/>
    </source>
</evidence>
<protein>
    <recommendedName>
        <fullName evidence="9">Glycosyltransferase RgtA/B/C/D-like domain-containing protein</fullName>
    </recommendedName>
</protein>
<dbReference type="RefSeq" id="WP_007418265.1">
    <property type="nucleotide sequence ID" value="NZ_ABOX02000059.1"/>
</dbReference>
<evidence type="ECO:0000256" key="8">
    <source>
        <dbReference type="SAM" id="Phobius"/>
    </source>
</evidence>
<comment type="caution">
    <text evidence="10">The sequence shown here is derived from an EMBL/GenBank/DDBJ whole genome shotgun (WGS) entry which is preliminary data.</text>
</comment>
<dbReference type="Proteomes" id="UP000003688">
    <property type="component" value="Unassembled WGS sequence"/>
</dbReference>
<feature type="transmembrane region" description="Helical" evidence="8">
    <location>
        <begin position="355"/>
        <end position="373"/>
    </location>
</feature>
<dbReference type="STRING" id="320771.Cflav_PD0788"/>
<sequence>MPFIQDWIHRAEEGGGTRYLKYALIIFAFVAMILSYNYRGFKNMSNLESMDAAQLARNISEHKGYKTQFVRPFSTYLLQKAAVEKYGPLPVGNLEDRAQLHAMHPDISNPPVYPLALAGLMKVVPFKYSVSSPKSIWNRAGAFWMYEPDFAISVFNQFLFFIGVVLVFFIARRLFDSAVAWTSAAVFFGTDLFWRFSISGLSTMLLIVIFLVLVLGLILLEQAARDGKWKESSLLALAATVGVCVGIGTLTRYSFGILMLPILLFFILFLPQRRVIFSLATIAAFAVVLAPWVFRNYRLSHTAFGTAQYAIYETVAPFTEHRLSRSLKPDFSQVHYNQIWFKFLGNFRSEVAEDLPRIGGNWVSAFFLAGLLISFKHPGLNRLRFFLLFSLFAFLVAQALFRTQLAEDSPIINSENLLVILAPLIIIFGVSLFYTLLDQVSFPIPQLRSLAIGGFCAILCLPMILTFVSPRVNTIAYPPYYPPIIQKISSWMKPDELMMSDIPAAIAWYGDRQCMWLPLNAQDDFFQVNDYLKQVHAVYLTPQTMDGRFLTQWVRAGEHSWGSFILESMVKKELPPNFPLRKSPSGFLPEQLFLTDRDRWSEAAIQ</sequence>
<feature type="transmembrane region" description="Helical" evidence="8">
    <location>
        <begin position="254"/>
        <end position="270"/>
    </location>
</feature>
<feature type="transmembrane region" description="Helical" evidence="8">
    <location>
        <begin position="202"/>
        <end position="220"/>
    </location>
</feature>
<evidence type="ECO:0000256" key="7">
    <source>
        <dbReference type="ARBA" id="ARBA00023136"/>
    </source>
</evidence>
<accession>B9XR30</accession>
<feature type="domain" description="Glycosyltransferase RgtA/B/C/D-like" evidence="9">
    <location>
        <begin position="149"/>
        <end position="289"/>
    </location>
</feature>
<dbReference type="GO" id="GO:0005886">
    <property type="term" value="C:plasma membrane"/>
    <property type="evidence" value="ECO:0007669"/>
    <property type="project" value="UniProtKB-SubCell"/>
</dbReference>
<feature type="transmembrane region" description="Helical" evidence="8">
    <location>
        <begin position="20"/>
        <end position="38"/>
    </location>
</feature>
<dbReference type="OrthoDB" id="9762504at2"/>
<dbReference type="EMBL" id="ABOX02000059">
    <property type="protein sequence ID" value="EEF57726.1"/>
    <property type="molecule type" value="Genomic_DNA"/>
</dbReference>
<keyword evidence="11" id="KW-1185">Reference proteome</keyword>
<dbReference type="PANTHER" id="PTHR33908:SF11">
    <property type="entry name" value="MEMBRANE PROTEIN"/>
    <property type="match status" value="1"/>
</dbReference>
<evidence type="ECO:0000256" key="2">
    <source>
        <dbReference type="ARBA" id="ARBA00022475"/>
    </source>
</evidence>
<feature type="transmembrane region" description="Helical" evidence="8">
    <location>
        <begin position="385"/>
        <end position="405"/>
    </location>
</feature>